<evidence type="ECO:0000256" key="1">
    <source>
        <dbReference type="ARBA" id="ARBA00004173"/>
    </source>
</evidence>
<protein>
    <recommendedName>
        <fullName evidence="6">Small ribosomal subunit protein mS23</fullName>
    </recommendedName>
    <alternativeName>
        <fullName evidence="7">37S ribosomal protein S25, mitochondrial</fullName>
    </alternativeName>
</protein>
<dbReference type="PANTHER" id="PTHR37799">
    <property type="entry name" value="37S RIBOSOMAL PROTEIN S25, MITOCHONDRIAL"/>
    <property type="match status" value="1"/>
</dbReference>
<dbReference type="GO" id="GO:0003735">
    <property type="term" value="F:structural constituent of ribosome"/>
    <property type="evidence" value="ECO:0007669"/>
    <property type="project" value="InterPro"/>
</dbReference>
<accession>A0A2T3AGH4</accession>
<dbReference type="STRING" id="2025994.A0A2T3AGH4"/>
<dbReference type="EMBL" id="KZ678392">
    <property type="protein sequence ID" value="PSR97322.1"/>
    <property type="molecule type" value="Genomic_DNA"/>
</dbReference>
<dbReference type="InterPro" id="IPR016939">
    <property type="entry name" value="Ribosomal_mS23_fun"/>
</dbReference>
<evidence type="ECO:0000256" key="6">
    <source>
        <dbReference type="ARBA" id="ARBA00035137"/>
    </source>
</evidence>
<evidence type="ECO:0000256" key="5">
    <source>
        <dbReference type="ARBA" id="ARBA00023274"/>
    </source>
</evidence>
<keyword evidence="10" id="KW-1185">Reference proteome</keyword>
<dbReference type="OrthoDB" id="5542239at2759"/>
<proteinExistence type="inferred from homology"/>
<keyword evidence="4" id="KW-0496">Mitochondrion</keyword>
<keyword evidence="3 9" id="KW-0689">Ribosomal protein</keyword>
<keyword evidence="5" id="KW-0687">Ribonucleoprotein</keyword>
<evidence type="ECO:0000256" key="7">
    <source>
        <dbReference type="ARBA" id="ARBA00035421"/>
    </source>
</evidence>
<dbReference type="CDD" id="cd23701">
    <property type="entry name" value="At1g26750"/>
    <property type="match status" value="1"/>
</dbReference>
<organism evidence="9 10">
    <name type="scientific">Coniella lustricola</name>
    <dbReference type="NCBI Taxonomy" id="2025994"/>
    <lineage>
        <taxon>Eukaryota</taxon>
        <taxon>Fungi</taxon>
        <taxon>Dikarya</taxon>
        <taxon>Ascomycota</taxon>
        <taxon>Pezizomycotina</taxon>
        <taxon>Sordariomycetes</taxon>
        <taxon>Sordariomycetidae</taxon>
        <taxon>Diaporthales</taxon>
        <taxon>Schizoparmaceae</taxon>
        <taxon>Coniella</taxon>
    </lineage>
</organism>
<dbReference type="Proteomes" id="UP000241462">
    <property type="component" value="Unassembled WGS sequence"/>
</dbReference>
<evidence type="ECO:0000256" key="8">
    <source>
        <dbReference type="SAM" id="MobiDB-lite"/>
    </source>
</evidence>
<dbReference type="InterPro" id="IPR059242">
    <property type="entry name" value="mS23_dom"/>
</dbReference>
<evidence type="ECO:0000256" key="3">
    <source>
        <dbReference type="ARBA" id="ARBA00022980"/>
    </source>
</evidence>
<reference evidence="9 10" key="1">
    <citation type="journal article" date="2018" name="Mycol. Prog.">
        <title>Coniella lustricola, a new species from submerged detritus.</title>
        <authorList>
            <person name="Raudabaugh D.B."/>
            <person name="Iturriaga T."/>
            <person name="Carver A."/>
            <person name="Mondo S."/>
            <person name="Pangilinan J."/>
            <person name="Lipzen A."/>
            <person name="He G."/>
            <person name="Amirebrahimi M."/>
            <person name="Grigoriev I.V."/>
            <person name="Miller A.N."/>
        </authorList>
    </citation>
    <scope>NUCLEOTIDE SEQUENCE [LARGE SCALE GENOMIC DNA]</scope>
    <source>
        <strain evidence="9 10">B22-T-1</strain>
    </source>
</reference>
<name>A0A2T3AGH4_9PEZI</name>
<feature type="region of interest" description="Disordered" evidence="8">
    <location>
        <begin position="45"/>
        <end position="67"/>
    </location>
</feature>
<sequence>MGYSFRPARAYQTAKLEQAIKSLRIDQQLPPVWLKVLEKIPPPEILTRPQPISHRDPNPKQRKPRNLFKPQRITFPEDELRRNFFKDHPWELARPRIAVEYDGKDSRYVNWATGLRQPGVQVTGESVVQRQLWLMENEVVYSTPLTKAQAYDIARKEFYTIRQQEDIERRVAQEEARMVGAYFGKNMLQVGMELEDKVYDNWRAWAEAESAKLAAERDSAYANFTAEESKSTFAELELENDVENTVEPPSTNA</sequence>
<dbReference type="InParanoid" id="A0A2T3AGH4"/>
<comment type="similarity">
    <text evidence="2">Belongs to the mitochondrion-specific ribosomal protein mS23 family.</text>
</comment>
<dbReference type="GO" id="GO:0005763">
    <property type="term" value="C:mitochondrial small ribosomal subunit"/>
    <property type="evidence" value="ECO:0007669"/>
    <property type="project" value="InterPro"/>
</dbReference>
<evidence type="ECO:0000313" key="10">
    <source>
        <dbReference type="Proteomes" id="UP000241462"/>
    </source>
</evidence>
<comment type="subcellular location">
    <subcellularLocation>
        <location evidence="1">Mitochondrion</location>
    </subcellularLocation>
</comment>
<evidence type="ECO:0000256" key="4">
    <source>
        <dbReference type="ARBA" id="ARBA00023128"/>
    </source>
</evidence>
<feature type="region of interest" description="Disordered" evidence="8">
    <location>
        <begin position="233"/>
        <end position="253"/>
    </location>
</feature>
<gene>
    <name evidence="9" type="ORF">BD289DRAFT_362515</name>
</gene>
<dbReference type="FunCoup" id="A0A2T3AGH4">
    <property type="interactions" value="107"/>
</dbReference>
<evidence type="ECO:0000313" key="9">
    <source>
        <dbReference type="EMBL" id="PSR97322.1"/>
    </source>
</evidence>
<evidence type="ECO:0000256" key="2">
    <source>
        <dbReference type="ARBA" id="ARBA00009864"/>
    </source>
</evidence>
<dbReference type="PANTHER" id="PTHR37799:SF1">
    <property type="entry name" value="SMALL RIBOSOMAL SUBUNIT PROTEIN MS23"/>
    <property type="match status" value="1"/>
</dbReference>
<dbReference type="Pfam" id="PF13741">
    <property type="entry name" value="MRP-S25"/>
    <property type="match status" value="1"/>
</dbReference>
<dbReference type="AlphaFoldDB" id="A0A2T3AGH4"/>